<reference evidence="1" key="1">
    <citation type="submission" date="2020-03" db="EMBL/GenBank/DDBJ databases">
        <title>The deep terrestrial virosphere.</title>
        <authorList>
            <person name="Holmfeldt K."/>
            <person name="Nilsson E."/>
            <person name="Simone D."/>
            <person name="Lopez-Fernandez M."/>
            <person name="Wu X."/>
            <person name="de Brujin I."/>
            <person name="Lundin D."/>
            <person name="Andersson A."/>
            <person name="Bertilsson S."/>
            <person name="Dopson M."/>
        </authorList>
    </citation>
    <scope>NUCLEOTIDE SEQUENCE</scope>
    <source>
        <strain evidence="3">MM415A02155</strain>
        <strain evidence="2">MM415B01831</strain>
        <strain evidence="1">TM448A01939</strain>
    </source>
</reference>
<dbReference type="EMBL" id="MT144230">
    <property type="protein sequence ID" value="QJA50998.1"/>
    <property type="molecule type" value="Genomic_DNA"/>
</dbReference>
<name>A0A6H1ZU05_9ZZZZ</name>
<dbReference type="AlphaFoldDB" id="A0A6H1ZU05"/>
<dbReference type="EMBL" id="MT142063">
    <property type="protein sequence ID" value="QJA73949.1"/>
    <property type="molecule type" value="Genomic_DNA"/>
</dbReference>
<organism evidence="1">
    <name type="scientific">viral metagenome</name>
    <dbReference type="NCBI Taxonomy" id="1070528"/>
    <lineage>
        <taxon>unclassified sequences</taxon>
        <taxon>metagenomes</taxon>
        <taxon>organismal metagenomes</taxon>
    </lineage>
</organism>
<evidence type="ECO:0000313" key="3">
    <source>
        <dbReference type="EMBL" id="QJA73949.1"/>
    </source>
</evidence>
<evidence type="ECO:0000313" key="2">
    <source>
        <dbReference type="EMBL" id="QJA56490.1"/>
    </source>
</evidence>
<dbReference type="EMBL" id="MT141222">
    <property type="protein sequence ID" value="QJA56490.1"/>
    <property type="molecule type" value="Genomic_DNA"/>
</dbReference>
<evidence type="ECO:0000313" key="1">
    <source>
        <dbReference type="EMBL" id="QJA50998.1"/>
    </source>
</evidence>
<protein>
    <submittedName>
        <fullName evidence="1">Putative carbamoyl phosphate synthetase</fullName>
    </submittedName>
</protein>
<accession>A0A6H1ZU05</accession>
<gene>
    <name evidence="3" type="ORF">MM415A02155_0010</name>
    <name evidence="2" type="ORF">MM415B01831_0010</name>
    <name evidence="1" type="ORF">TM448A01939_0009</name>
</gene>
<sequence>MATPEELESRNQMLLQGLVNSLTGGFVNVMPGLVNTITETLSGMLRDNAVRAWDATINEWVSKNFCDADTGQMLRRLRDETFPIGTITTVVMRISMLLTLIKSVAEVMTLDRQYNMLSQTTPHPAPVDNLVRSMMVDPGRANENRTQMKRLGYSDTQIDNIILSHYALVPEAVIRVNYLRGNITSDRMFERMRELGYTDTRIREIIQTWTLYPGPQDLFTMVAHEAFEPQIYGPLGLSDEFPEDQVPWLEAQGISREWAMKYWISHWNQPSIQQGFEMLHRGVIDRSELDMLMKVVEIPQFWRDKLMAITYNPYTRVDTRRMHELGVLTTQELVQSYQDIGYSAEKAVKMAEFTIRYNAEGDKQLTRSIILDSFRSDLISRNDANELLKEAGYSDDVADFYLTHEEYKQALDIQKMYIGIIEDQYKLSMTSEAETRSQLNQQNLRGSKIDALMDQWTLEKYKYQDLPTHAELNSLLIEKIINEGQWREVMTRRGYSSQHQAWYLKLIDRAVTVSRALPTKTEINNWYKKKMINESQYRTEMKQLGYSDYYIDLYLKTM</sequence>
<proteinExistence type="predicted"/>